<dbReference type="Proteomes" id="UP000887565">
    <property type="component" value="Unplaced"/>
</dbReference>
<keyword evidence="1" id="KW-1185">Reference proteome</keyword>
<organism evidence="1 2">
    <name type="scientific">Romanomermis culicivorax</name>
    <name type="common">Nematode worm</name>
    <dbReference type="NCBI Taxonomy" id="13658"/>
    <lineage>
        <taxon>Eukaryota</taxon>
        <taxon>Metazoa</taxon>
        <taxon>Ecdysozoa</taxon>
        <taxon>Nematoda</taxon>
        <taxon>Enoplea</taxon>
        <taxon>Dorylaimia</taxon>
        <taxon>Mermithida</taxon>
        <taxon>Mermithoidea</taxon>
        <taxon>Mermithidae</taxon>
        <taxon>Romanomermis</taxon>
    </lineage>
</organism>
<sequence>MQKILRKRKATKREEIGTTLGAYSFPILPPDMLPPEHHWHDYPSALRDRVNQILLLAPAAPVTSISNAATSIATPATATDVKVPIAAHNGCQLHVVQPPQKDQPQTTKP</sequence>
<dbReference type="AlphaFoldDB" id="A0A915HP70"/>
<reference evidence="2" key="1">
    <citation type="submission" date="2022-11" db="UniProtKB">
        <authorList>
            <consortium name="WormBaseParasite"/>
        </authorList>
    </citation>
    <scope>IDENTIFICATION</scope>
</reference>
<evidence type="ECO:0000313" key="1">
    <source>
        <dbReference type="Proteomes" id="UP000887565"/>
    </source>
</evidence>
<proteinExistence type="predicted"/>
<evidence type="ECO:0000313" key="2">
    <source>
        <dbReference type="WBParaSite" id="nRc.2.0.1.t03509-RA"/>
    </source>
</evidence>
<name>A0A915HP70_ROMCU</name>
<dbReference type="WBParaSite" id="nRc.2.0.1.t03509-RA">
    <property type="protein sequence ID" value="nRc.2.0.1.t03509-RA"/>
    <property type="gene ID" value="nRc.2.0.1.g03509"/>
</dbReference>
<protein>
    <submittedName>
        <fullName evidence="2">Uncharacterized protein</fullName>
    </submittedName>
</protein>
<accession>A0A915HP70</accession>